<comment type="catalytic activity">
    <reaction evidence="12 13">
        <text>Endonucleolytic cleavage at a junction such as a reciprocal single-stranded crossover between two homologous DNA duplexes (Holliday junction).</text>
        <dbReference type="EC" id="3.1.21.10"/>
    </reaction>
</comment>
<feature type="binding site" evidence="13">
    <location>
        <position position="11"/>
    </location>
    <ligand>
        <name>Mg(2+)</name>
        <dbReference type="ChEBI" id="CHEBI:18420"/>
        <label>1</label>
    </ligand>
</feature>
<proteinExistence type="inferred from homology"/>
<accession>A0A7C4EVW0</accession>
<dbReference type="GO" id="GO:0003677">
    <property type="term" value="F:DNA binding"/>
    <property type="evidence" value="ECO:0007669"/>
    <property type="project" value="UniProtKB-KW"/>
</dbReference>
<comment type="similarity">
    <text evidence="1 13">Belongs to the RuvC family.</text>
</comment>
<dbReference type="PANTHER" id="PTHR30194:SF3">
    <property type="entry name" value="CROSSOVER JUNCTION ENDODEOXYRIBONUCLEASE RUVC"/>
    <property type="match status" value="1"/>
</dbReference>
<dbReference type="PROSITE" id="PS01321">
    <property type="entry name" value="RUVC"/>
    <property type="match status" value="1"/>
</dbReference>
<dbReference type="EMBL" id="DTGT01000311">
    <property type="protein sequence ID" value="HGH61573.1"/>
    <property type="molecule type" value="Genomic_DNA"/>
</dbReference>
<keyword evidence="4 13" id="KW-0479">Metal-binding</keyword>
<dbReference type="GO" id="GO:0006310">
    <property type="term" value="P:DNA recombination"/>
    <property type="evidence" value="ECO:0007669"/>
    <property type="project" value="UniProtKB-UniRule"/>
</dbReference>
<dbReference type="InterPro" id="IPR002176">
    <property type="entry name" value="X-over_junc_endoDNase_RuvC"/>
</dbReference>
<keyword evidence="7 13" id="KW-0378">Hydrolase</keyword>
<evidence type="ECO:0000256" key="14">
    <source>
        <dbReference type="NCBIfam" id="TIGR00228"/>
    </source>
</evidence>
<dbReference type="Pfam" id="PF02075">
    <property type="entry name" value="RuvC"/>
    <property type="match status" value="1"/>
</dbReference>
<gene>
    <name evidence="13 15" type="primary">ruvC</name>
    <name evidence="15" type="ORF">ENV54_09775</name>
</gene>
<evidence type="ECO:0000256" key="7">
    <source>
        <dbReference type="ARBA" id="ARBA00022801"/>
    </source>
</evidence>
<dbReference type="CDD" id="cd16962">
    <property type="entry name" value="RuvC"/>
    <property type="match status" value="1"/>
</dbReference>
<protein>
    <recommendedName>
        <fullName evidence="13 14">Crossover junction endodeoxyribonuclease RuvC</fullName>
        <ecNumber evidence="13 14">3.1.21.10</ecNumber>
    </recommendedName>
    <alternativeName>
        <fullName evidence="13">Holliday junction nuclease RuvC</fullName>
    </alternativeName>
    <alternativeName>
        <fullName evidence="13">Holliday junction resolvase RuvC</fullName>
    </alternativeName>
</protein>
<evidence type="ECO:0000256" key="10">
    <source>
        <dbReference type="ARBA" id="ARBA00023172"/>
    </source>
</evidence>
<sequence>MSETTIIMGVDPGSNATGYGIVQKSGPRSTRIASGVIHPPHHCSQAEKLRIVYEGLEAIVRQEDPAVLVVESLFHFKNSQSLIKLSQVRGVILLLGARYGMDIYEYTPMEIKKGITGYGAATKDQMKFMVAKVLALQGLRSPDEADALALALYHSHISLLGAAAR</sequence>
<organism evidence="15">
    <name type="scientific">Desulfomonile tiedjei</name>
    <dbReference type="NCBI Taxonomy" id="2358"/>
    <lineage>
        <taxon>Bacteria</taxon>
        <taxon>Pseudomonadati</taxon>
        <taxon>Thermodesulfobacteriota</taxon>
        <taxon>Desulfomonilia</taxon>
        <taxon>Desulfomonilales</taxon>
        <taxon>Desulfomonilaceae</taxon>
        <taxon>Desulfomonile</taxon>
    </lineage>
</organism>
<dbReference type="GO" id="GO:0048476">
    <property type="term" value="C:Holliday junction resolvase complex"/>
    <property type="evidence" value="ECO:0007669"/>
    <property type="project" value="UniProtKB-UniRule"/>
</dbReference>
<evidence type="ECO:0000256" key="3">
    <source>
        <dbReference type="ARBA" id="ARBA00022722"/>
    </source>
</evidence>
<evidence type="ECO:0000256" key="5">
    <source>
        <dbReference type="ARBA" id="ARBA00022759"/>
    </source>
</evidence>
<dbReference type="GO" id="GO:0005737">
    <property type="term" value="C:cytoplasm"/>
    <property type="evidence" value="ECO:0007669"/>
    <property type="project" value="UniProtKB-SubCell"/>
</dbReference>
<dbReference type="GO" id="GO:0008821">
    <property type="term" value="F:crossover junction DNA endonuclease activity"/>
    <property type="evidence" value="ECO:0007669"/>
    <property type="project" value="UniProtKB-UniRule"/>
</dbReference>
<evidence type="ECO:0000256" key="6">
    <source>
        <dbReference type="ARBA" id="ARBA00022763"/>
    </source>
</evidence>
<dbReference type="InterPro" id="IPR012337">
    <property type="entry name" value="RNaseH-like_sf"/>
</dbReference>
<comment type="function">
    <text evidence="13">The RuvA-RuvB-RuvC complex processes Holliday junction (HJ) DNA during genetic recombination and DNA repair. Endonuclease that resolves HJ intermediates. Cleaves cruciform DNA by making single-stranded nicks across the HJ at symmetrical positions within the homologous arms, yielding a 5'-phosphate and a 3'-hydroxyl group; requires a central core of homology in the junction. The consensus cleavage sequence is 5'-(A/T)TT(C/G)-3'. Cleavage occurs on the 3'-side of the TT dinucleotide at the point of strand exchange. HJ branch migration catalyzed by RuvA-RuvB allows RuvC to scan DNA until it finds its consensus sequence, where it cleaves and resolves the cruciform DNA.</text>
</comment>
<keyword evidence="11 13" id="KW-0234">DNA repair</keyword>
<dbReference type="EC" id="3.1.21.10" evidence="13 14"/>
<evidence type="ECO:0000256" key="4">
    <source>
        <dbReference type="ARBA" id="ARBA00022723"/>
    </source>
</evidence>
<keyword evidence="8 13" id="KW-0460">Magnesium</keyword>
<evidence type="ECO:0000313" key="15">
    <source>
        <dbReference type="EMBL" id="HGH61573.1"/>
    </source>
</evidence>
<evidence type="ECO:0000256" key="12">
    <source>
        <dbReference type="ARBA" id="ARBA00029354"/>
    </source>
</evidence>
<evidence type="ECO:0000256" key="11">
    <source>
        <dbReference type="ARBA" id="ARBA00023204"/>
    </source>
</evidence>
<dbReference type="AlphaFoldDB" id="A0A7C4EVW0"/>
<dbReference type="HAMAP" id="MF_00034">
    <property type="entry name" value="RuvC"/>
    <property type="match status" value="1"/>
</dbReference>
<keyword evidence="6 13" id="KW-0227">DNA damage</keyword>
<evidence type="ECO:0000256" key="8">
    <source>
        <dbReference type="ARBA" id="ARBA00022842"/>
    </source>
</evidence>
<dbReference type="PANTHER" id="PTHR30194">
    <property type="entry name" value="CROSSOVER JUNCTION ENDODEOXYRIBONUCLEASE RUVC"/>
    <property type="match status" value="1"/>
</dbReference>
<dbReference type="Gene3D" id="3.30.420.10">
    <property type="entry name" value="Ribonuclease H-like superfamily/Ribonuclease H"/>
    <property type="match status" value="1"/>
</dbReference>
<keyword evidence="9 13" id="KW-0238">DNA-binding</keyword>
<dbReference type="FunFam" id="3.30.420.10:FF:000002">
    <property type="entry name" value="Crossover junction endodeoxyribonuclease RuvC"/>
    <property type="match status" value="1"/>
</dbReference>
<feature type="binding site" evidence="13">
    <location>
        <position position="71"/>
    </location>
    <ligand>
        <name>Mg(2+)</name>
        <dbReference type="ChEBI" id="CHEBI:18420"/>
        <label>2</label>
    </ligand>
</feature>
<feature type="active site" evidence="13">
    <location>
        <position position="71"/>
    </location>
</feature>
<feature type="active site" evidence="13">
    <location>
        <position position="11"/>
    </location>
</feature>
<evidence type="ECO:0000256" key="2">
    <source>
        <dbReference type="ARBA" id="ARBA00022490"/>
    </source>
</evidence>
<dbReference type="InterPro" id="IPR020563">
    <property type="entry name" value="X-over_junc_endoDNase_Mg_BS"/>
</dbReference>
<feature type="active site" evidence="13">
    <location>
        <position position="143"/>
    </location>
</feature>
<comment type="subunit">
    <text evidence="13">Homodimer which binds Holliday junction (HJ) DNA. The HJ becomes 2-fold symmetrical on binding to RuvC with unstacked arms; it has a different conformation from HJ DNA in complex with RuvA. In the full resolvosome a probable DNA-RuvA(4)-RuvB(12)-RuvC(2) complex forms which resolves the HJ.</text>
</comment>
<keyword evidence="5 13" id="KW-0255">Endonuclease</keyword>
<comment type="caution">
    <text evidence="15">The sequence shown here is derived from an EMBL/GenBank/DDBJ whole genome shotgun (WGS) entry which is preliminary data.</text>
</comment>
<comment type="subcellular location">
    <subcellularLocation>
        <location evidence="13">Cytoplasm</location>
    </subcellularLocation>
</comment>
<dbReference type="PRINTS" id="PR00696">
    <property type="entry name" value="RSOLVASERUVC"/>
</dbReference>
<dbReference type="GO" id="GO:0006281">
    <property type="term" value="P:DNA repair"/>
    <property type="evidence" value="ECO:0007669"/>
    <property type="project" value="UniProtKB-UniRule"/>
</dbReference>
<dbReference type="NCBIfam" id="TIGR00228">
    <property type="entry name" value="ruvC"/>
    <property type="match status" value="1"/>
</dbReference>
<feature type="binding site" evidence="13">
    <location>
        <position position="143"/>
    </location>
    <ligand>
        <name>Mg(2+)</name>
        <dbReference type="ChEBI" id="CHEBI:18420"/>
        <label>1</label>
    </ligand>
</feature>
<keyword evidence="10 13" id="KW-0233">DNA recombination</keyword>
<keyword evidence="3 13" id="KW-0540">Nuclease</keyword>
<reference evidence="15" key="1">
    <citation type="journal article" date="2020" name="mSystems">
        <title>Genome- and Community-Level Interaction Insights into Carbon Utilization and Element Cycling Functions of Hydrothermarchaeota in Hydrothermal Sediment.</title>
        <authorList>
            <person name="Zhou Z."/>
            <person name="Liu Y."/>
            <person name="Xu W."/>
            <person name="Pan J."/>
            <person name="Luo Z.H."/>
            <person name="Li M."/>
        </authorList>
    </citation>
    <scope>NUCLEOTIDE SEQUENCE [LARGE SCALE GENOMIC DNA]</scope>
    <source>
        <strain evidence="15">SpSt-769</strain>
    </source>
</reference>
<comment type="cofactor">
    <cofactor evidence="13">
        <name>Mg(2+)</name>
        <dbReference type="ChEBI" id="CHEBI:18420"/>
    </cofactor>
    <text evidence="13">Binds 2 Mg(2+) ion per subunit.</text>
</comment>
<name>A0A7C4EVW0_9BACT</name>
<dbReference type="GO" id="GO:0000287">
    <property type="term" value="F:magnesium ion binding"/>
    <property type="evidence" value="ECO:0007669"/>
    <property type="project" value="UniProtKB-UniRule"/>
</dbReference>
<dbReference type="InterPro" id="IPR036397">
    <property type="entry name" value="RNaseH_sf"/>
</dbReference>
<keyword evidence="2 13" id="KW-0963">Cytoplasm</keyword>
<evidence type="ECO:0000256" key="13">
    <source>
        <dbReference type="HAMAP-Rule" id="MF_00034"/>
    </source>
</evidence>
<dbReference type="SUPFAM" id="SSF53098">
    <property type="entry name" value="Ribonuclease H-like"/>
    <property type="match status" value="1"/>
</dbReference>
<evidence type="ECO:0000256" key="9">
    <source>
        <dbReference type="ARBA" id="ARBA00023125"/>
    </source>
</evidence>
<evidence type="ECO:0000256" key="1">
    <source>
        <dbReference type="ARBA" id="ARBA00009518"/>
    </source>
</evidence>